<dbReference type="GeneID" id="106821449"/>
<feature type="chain" id="PRO_5046926455" description="RNA-directed DNA polymerase" evidence="2">
    <location>
        <begin position="19"/>
        <end position="429"/>
    </location>
</feature>
<keyword evidence="4" id="KW-1185">Reference proteome</keyword>
<gene>
    <name evidence="5" type="primary">LOC106821449</name>
</gene>
<dbReference type="Gene3D" id="3.30.420.10">
    <property type="entry name" value="Ribonuclease H-like superfamily/Ribonuclease H"/>
    <property type="match status" value="1"/>
</dbReference>
<dbReference type="PANTHER" id="PTHR37984:SF8">
    <property type="entry name" value="CCHC-TYPE DOMAIN-CONTAINING PROTEIN"/>
    <property type="match status" value="1"/>
</dbReference>
<sequence>MPTFSCTFLVEAVLETLLLHPGYTPTSQQTQKEVVNVHNITCHPLKDERLLQISGATLSDDTLVALGQVIMKGWPSEVRDLTESLRSYFSYSDELAVQGGIILRGGRIVVPVSLRKEVKENVHQGHLGINSCLRRARDLIFWPGMSAEIRQYVEACGTCATYSVKQRAESPVITEVPQRPWQKVASDLLSWAGCDYLVTVDYHSNFFKVDRLRETTAEAVIMKPKGHFSRYGIPDTVVTDNADQFTSARFRSFARGWKFHHELISPGNSQANGAAEAAVKIAKRLMRKGKASGEDPFLGLLNARNTPTEGMSTSPAQRLLGRRTKTVMPISEAKLKPGYADLIRKAQSKERKRMLRESRRNCRELSRLAVGNTVRMQPLVPGKREWQEARVSKQLTGRSFEMPTEQGKVFRRNRRHLRKCDMSAHSLPP</sequence>
<name>A0ABM1FBC7_PRICU</name>
<dbReference type="RefSeq" id="XP_014681748.1">
    <property type="nucleotide sequence ID" value="XM_014826262.1"/>
</dbReference>
<dbReference type="InterPro" id="IPR012337">
    <property type="entry name" value="RNaseH-like_sf"/>
</dbReference>
<dbReference type="InterPro" id="IPR041588">
    <property type="entry name" value="Integrase_H2C2"/>
</dbReference>
<accession>A0ABM1FBC7</accession>
<dbReference type="Pfam" id="PF17921">
    <property type="entry name" value="Integrase_H2C2"/>
    <property type="match status" value="1"/>
</dbReference>
<reference evidence="5" key="1">
    <citation type="submission" date="2025-08" db="UniProtKB">
        <authorList>
            <consortium name="RefSeq"/>
        </authorList>
    </citation>
    <scope>IDENTIFICATION</scope>
</reference>
<dbReference type="InterPro" id="IPR036397">
    <property type="entry name" value="RNaseH_sf"/>
</dbReference>
<dbReference type="PROSITE" id="PS50994">
    <property type="entry name" value="INTEGRASE"/>
    <property type="match status" value="1"/>
</dbReference>
<dbReference type="Gene3D" id="1.10.340.70">
    <property type="match status" value="1"/>
</dbReference>
<protein>
    <recommendedName>
        <fullName evidence="1">RNA-directed DNA polymerase</fullName>
        <ecNumber evidence="1">2.7.7.49</ecNumber>
    </recommendedName>
</protein>
<feature type="signal peptide" evidence="2">
    <location>
        <begin position="1"/>
        <end position="18"/>
    </location>
</feature>
<proteinExistence type="predicted"/>
<evidence type="ECO:0000256" key="1">
    <source>
        <dbReference type="ARBA" id="ARBA00012493"/>
    </source>
</evidence>
<evidence type="ECO:0000313" key="5">
    <source>
        <dbReference type="RefSeq" id="XP_014681748.1"/>
    </source>
</evidence>
<keyword evidence="2" id="KW-0732">Signal</keyword>
<dbReference type="SUPFAM" id="SSF53098">
    <property type="entry name" value="Ribonuclease H-like"/>
    <property type="match status" value="1"/>
</dbReference>
<evidence type="ECO:0000259" key="3">
    <source>
        <dbReference type="PROSITE" id="PS50994"/>
    </source>
</evidence>
<dbReference type="Proteomes" id="UP000695022">
    <property type="component" value="Unplaced"/>
</dbReference>
<feature type="domain" description="Integrase catalytic" evidence="3">
    <location>
        <begin position="176"/>
        <end position="337"/>
    </location>
</feature>
<organism evidence="4 5">
    <name type="scientific">Priapulus caudatus</name>
    <name type="common">Priapulid worm</name>
    <dbReference type="NCBI Taxonomy" id="37621"/>
    <lineage>
        <taxon>Eukaryota</taxon>
        <taxon>Metazoa</taxon>
        <taxon>Ecdysozoa</taxon>
        <taxon>Scalidophora</taxon>
        <taxon>Priapulida</taxon>
        <taxon>Priapulimorpha</taxon>
        <taxon>Priapulimorphida</taxon>
        <taxon>Priapulidae</taxon>
        <taxon>Priapulus</taxon>
    </lineage>
</organism>
<dbReference type="EC" id="2.7.7.49" evidence="1"/>
<dbReference type="InterPro" id="IPR001584">
    <property type="entry name" value="Integrase_cat-core"/>
</dbReference>
<dbReference type="PANTHER" id="PTHR37984">
    <property type="entry name" value="PROTEIN CBG26694"/>
    <property type="match status" value="1"/>
</dbReference>
<evidence type="ECO:0000313" key="4">
    <source>
        <dbReference type="Proteomes" id="UP000695022"/>
    </source>
</evidence>
<evidence type="ECO:0000256" key="2">
    <source>
        <dbReference type="SAM" id="SignalP"/>
    </source>
</evidence>
<dbReference type="InterPro" id="IPR050951">
    <property type="entry name" value="Retrovirus_Pol_polyprotein"/>
</dbReference>